<reference evidence="1" key="1">
    <citation type="submission" date="2014-09" db="EMBL/GenBank/DDBJ databases">
        <authorList>
            <person name="Magalhaes I.L.F."/>
            <person name="Oliveira U."/>
            <person name="Santos F.R."/>
            <person name="Vidigal T.H.D.A."/>
            <person name="Brescovit A.D."/>
            <person name="Santos A.J."/>
        </authorList>
    </citation>
    <scope>NUCLEOTIDE SEQUENCE</scope>
    <source>
        <tissue evidence="1">Shoot tissue taken approximately 20 cm above the soil surface</tissue>
    </source>
</reference>
<proteinExistence type="predicted"/>
<organism evidence="1">
    <name type="scientific">Arundo donax</name>
    <name type="common">Giant reed</name>
    <name type="synonym">Donax arundinaceus</name>
    <dbReference type="NCBI Taxonomy" id="35708"/>
    <lineage>
        <taxon>Eukaryota</taxon>
        <taxon>Viridiplantae</taxon>
        <taxon>Streptophyta</taxon>
        <taxon>Embryophyta</taxon>
        <taxon>Tracheophyta</taxon>
        <taxon>Spermatophyta</taxon>
        <taxon>Magnoliopsida</taxon>
        <taxon>Liliopsida</taxon>
        <taxon>Poales</taxon>
        <taxon>Poaceae</taxon>
        <taxon>PACMAD clade</taxon>
        <taxon>Arundinoideae</taxon>
        <taxon>Arundineae</taxon>
        <taxon>Arundo</taxon>
    </lineage>
</organism>
<protein>
    <submittedName>
        <fullName evidence="1">Uncharacterized protein</fullName>
    </submittedName>
</protein>
<evidence type="ECO:0000313" key="1">
    <source>
        <dbReference type="EMBL" id="JAE05495.1"/>
    </source>
</evidence>
<reference evidence="1" key="2">
    <citation type="journal article" date="2015" name="Data Brief">
        <title>Shoot transcriptome of the giant reed, Arundo donax.</title>
        <authorList>
            <person name="Barrero R.A."/>
            <person name="Guerrero F.D."/>
            <person name="Moolhuijzen P."/>
            <person name="Goolsby J.A."/>
            <person name="Tidwell J."/>
            <person name="Bellgard S.E."/>
            <person name="Bellgard M.I."/>
        </authorList>
    </citation>
    <scope>NUCLEOTIDE SEQUENCE</scope>
    <source>
        <tissue evidence="1">Shoot tissue taken approximately 20 cm above the soil surface</tissue>
    </source>
</reference>
<dbReference type="AlphaFoldDB" id="A0A0A9EXK4"/>
<sequence length="52" mass="6046">MCSFSRLWESGGDNSKLSMQIQIPKARYSRLQSFPKEEYRISMRLTMSSGLL</sequence>
<dbReference type="EMBL" id="GBRH01192401">
    <property type="protein sequence ID" value="JAE05495.1"/>
    <property type="molecule type" value="Transcribed_RNA"/>
</dbReference>
<accession>A0A0A9EXK4</accession>
<name>A0A0A9EXK4_ARUDO</name>